<evidence type="ECO:0000256" key="2">
    <source>
        <dbReference type="ARBA" id="ARBA00023274"/>
    </source>
</evidence>
<dbReference type="InterPro" id="IPR000307">
    <property type="entry name" value="Ribosomal_bS16"/>
</dbReference>
<feature type="region of interest" description="Disordered" evidence="3">
    <location>
        <begin position="114"/>
        <end position="156"/>
    </location>
</feature>
<accession>A0A3B1CQM3</accession>
<dbReference type="AlphaFoldDB" id="A0A3B1CQM3"/>
<proteinExistence type="inferred from homology"/>
<dbReference type="GO" id="GO:0006412">
    <property type="term" value="P:translation"/>
    <property type="evidence" value="ECO:0007669"/>
    <property type="project" value="InterPro"/>
</dbReference>
<keyword evidence="1 4" id="KW-0689">Ribosomal protein</keyword>
<feature type="compositionally biased region" description="Basic and acidic residues" evidence="3">
    <location>
        <begin position="114"/>
        <end position="138"/>
    </location>
</feature>
<gene>
    <name evidence="4" type="ORF">MNBD_IGNAVI01-2149</name>
</gene>
<evidence type="ECO:0000313" key="4">
    <source>
        <dbReference type="EMBL" id="VAX24990.1"/>
    </source>
</evidence>
<dbReference type="Pfam" id="PF00886">
    <property type="entry name" value="Ribosomal_S16"/>
    <property type="match status" value="1"/>
</dbReference>
<dbReference type="NCBIfam" id="TIGR00002">
    <property type="entry name" value="S16"/>
    <property type="match status" value="1"/>
</dbReference>
<dbReference type="InterPro" id="IPR023803">
    <property type="entry name" value="Ribosomal_bS16_dom_sf"/>
</dbReference>
<keyword evidence="2" id="KW-0687">Ribonucleoprotein</keyword>
<dbReference type="Gene3D" id="3.30.1320.10">
    <property type="match status" value="1"/>
</dbReference>
<dbReference type="SUPFAM" id="SSF54565">
    <property type="entry name" value="Ribosomal protein S16"/>
    <property type="match status" value="1"/>
</dbReference>
<dbReference type="GO" id="GO:0015935">
    <property type="term" value="C:small ribosomal subunit"/>
    <property type="evidence" value="ECO:0007669"/>
    <property type="project" value="TreeGrafter"/>
</dbReference>
<dbReference type="PANTHER" id="PTHR12919:SF20">
    <property type="entry name" value="SMALL RIBOSOMAL SUBUNIT PROTEIN BS16M"/>
    <property type="match status" value="1"/>
</dbReference>
<dbReference type="EMBL" id="UOGD01000287">
    <property type="protein sequence ID" value="VAX24990.1"/>
    <property type="molecule type" value="Genomic_DNA"/>
</dbReference>
<name>A0A3B1CQM3_9ZZZZ</name>
<dbReference type="PANTHER" id="PTHR12919">
    <property type="entry name" value="30S RIBOSOMAL PROTEIN S16"/>
    <property type="match status" value="1"/>
</dbReference>
<dbReference type="GO" id="GO:0003735">
    <property type="term" value="F:structural constituent of ribosome"/>
    <property type="evidence" value="ECO:0007669"/>
    <property type="project" value="InterPro"/>
</dbReference>
<dbReference type="HAMAP" id="MF_00385">
    <property type="entry name" value="Ribosomal_bS16"/>
    <property type="match status" value="1"/>
</dbReference>
<sequence>MAVKIRLRRMGKKRQPIYKVVAADERSPRDGKFIETLGLYNPITDPATVDIKEDRVLYWLGVGAQPTTTVRGLLSRKGILYKRELLKSGLSDEEVNQKIDEWLKQQEGKLSLKAEKKASLKEKKKESVKEQEDEKSVPEAEGAASEEVNEEEKTEE</sequence>
<organism evidence="4">
    <name type="scientific">hydrothermal vent metagenome</name>
    <dbReference type="NCBI Taxonomy" id="652676"/>
    <lineage>
        <taxon>unclassified sequences</taxon>
        <taxon>metagenomes</taxon>
        <taxon>ecological metagenomes</taxon>
    </lineage>
</organism>
<reference evidence="4" key="1">
    <citation type="submission" date="2018-06" db="EMBL/GenBank/DDBJ databases">
        <authorList>
            <person name="Zhirakovskaya E."/>
        </authorList>
    </citation>
    <scope>NUCLEOTIDE SEQUENCE</scope>
</reference>
<feature type="compositionally biased region" description="Acidic residues" evidence="3">
    <location>
        <begin position="147"/>
        <end position="156"/>
    </location>
</feature>
<dbReference type="GO" id="GO:0005737">
    <property type="term" value="C:cytoplasm"/>
    <property type="evidence" value="ECO:0007669"/>
    <property type="project" value="UniProtKB-ARBA"/>
</dbReference>
<protein>
    <submittedName>
        <fullName evidence="4">SSU ribosomal protein S16p</fullName>
    </submittedName>
</protein>
<evidence type="ECO:0000256" key="1">
    <source>
        <dbReference type="ARBA" id="ARBA00022980"/>
    </source>
</evidence>
<evidence type="ECO:0000256" key="3">
    <source>
        <dbReference type="SAM" id="MobiDB-lite"/>
    </source>
</evidence>